<dbReference type="Proteomes" id="UP001370490">
    <property type="component" value="Unassembled WGS sequence"/>
</dbReference>
<keyword evidence="2" id="KW-0689">Ribosomal protein</keyword>
<feature type="domain" description="Small ribosomal subunit protein uS17 N-terminal" evidence="1">
    <location>
        <begin position="4"/>
        <end position="51"/>
    </location>
</feature>
<dbReference type="GO" id="GO:0005840">
    <property type="term" value="C:ribosome"/>
    <property type="evidence" value="ECO:0007669"/>
    <property type="project" value="UniProtKB-KW"/>
</dbReference>
<gene>
    <name evidence="2" type="ORF">RJ641_006473</name>
</gene>
<proteinExistence type="predicted"/>
<sequence length="168" mass="19259">MAEQTEKDFLKQPKVFLYSKKSGKGKRPEKRGNRFWKYIGLGYKTPCESIEVRNVLSLALFPPEIRTIFEDLFLCVDSLCRFVACTKCPLIYNACKLPDSYMSMPTTTVAHLCTQVPQMCIIVLMGGFIMNVNDLKQHEQNCTIQPLNINQINQNTLSNDIKPLYIVQ</sequence>
<protein>
    <submittedName>
        <fullName evidence="2">40S ribosomal protein S11, N-terminal</fullName>
    </submittedName>
</protein>
<accession>A0AAN8VI94</accession>
<name>A0AAN8VI94_9MAGN</name>
<dbReference type="EMBL" id="JBAMMX010000014">
    <property type="protein sequence ID" value="KAK6927882.1"/>
    <property type="molecule type" value="Genomic_DNA"/>
</dbReference>
<evidence type="ECO:0000313" key="2">
    <source>
        <dbReference type="EMBL" id="KAK6927882.1"/>
    </source>
</evidence>
<dbReference type="AlphaFoldDB" id="A0AAN8VI94"/>
<evidence type="ECO:0000313" key="3">
    <source>
        <dbReference type="Proteomes" id="UP001370490"/>
    </source>
</evidence>
<keyword evidence="2" id="KW-0687">Ribonucleoprotein</keyword>
<organism evidence="2 3">
    <name type="scientific">Dillenia turbinata</name>
    <dbReference type="NCBI Taxonomy" id="194707"/>
    <lineage>
        <taxon>Eukaryota</taxon>
        <taxon>Viridiplantae</taxon>
        <taxon>Streptophyta</taxon>
        <taxon>Embryophyta</taxon>
        <taxon>Tracheophyta</taxon>
        <taxon>Spermatophyta</taxon>
        <taxon>Magnoliopsida</taxon>
        <taxon>eudicotyledons</taxon>
        <taxon>Gunneridae</taxon>
        <taxon>Pentapetalae</taxon>
        <taxon>Dilleniales</taxon>
        <taxon>Dilleniaceae</taxon>
        <taxon>Dillenia</taxon>
    </lineage>
</organism>
<dbReference type="InterPro" id="IPR032440">
    <property type="entry name" value="Ribosomal_uS17_N"/>
</dbReference>
<keyword evidence="3" id="KW-1185">Reference proteome</keyword>
<evidence type="ECO:0000259" key="1">
    <source>
        <dbReference type="Pfam" id="PF16205"/>
    </source>
</evidence>
<comment type="caution">
    <text evidence="2">The sequence shown here is derived from an EMBL/GenBank/DDBJ whole genome shotgun (WGS) entry which is preliminary data.</text>
</comment>
<dbReference type="Pfam" id="PF16205">
    <property type="entry name" value="Ribosomal_S17_N"/>
    <property type="match status" value="1"/>
</dbReference>
<reference evidence="2 3" key="1">
    <citation type="submission" date="2023-12" db="EMBL/GenBank/DDBJ databases">
        <title>A high-quality genome assembly for Dillenia turbinata (Dilleniales).</title>
        <authorList>
            <person name="Chanderbali A."/>
        </authorList>
    </citation>
    <scope>NUCLEOTIDE SEQUENCE [LARGE SCALE GENOMIC DNA]</scope>
    <source>
        <strain evidence="2">LSX21</strain>
        <tissue evidence="2">Leaf</tissue>
    </source>
</reference>
<dbReference type="Gene3D" id="2.40.50.1000">
    <property type="match status" value="1"/>
</dbReference>